<feature type="domain" description="Glutamine amidotransferase" evidence="10">
    <location>
        <begin position="31"/>
        <end position="148"/>
    </location>
</feature>
<comment type="catalytic activity">
    <reaction evidence="9">
        <text>L-glutamine + H2O = L-glutamate + NH4(+)</text>
        <dbReference type="Rhea" id="RHEA:15889"/>
        <dbReference type="ChEBI" id="CHEBI:15377"/>
        <dbReference type="ChEBI" id="CHEBI:28938"/>
        <dbReference type="ChEBI" id="CHEBI:29985"/>
        <dbReference type="ChEBI" id="CHEBI:58359"/>
        <dbReference type="EC" id="3.5.1.2"/>
    </reaction>
</comment>
<comment type="caution">
    <text evidence="11">The sequence shown here is derived from an EMBL/GenBank/DDBJ whole genome shotgun (WGS) entry which is preliminary data.</text>
</comment>
<dbReference type="Proteomes" id="UP000886523">
    <property type="component" value="Unassembled WGS sequence"/>
</dbReference>
<keyword evidence="6" id="KW-0368">Histidine biosynthesis</keyword>
<evidence type="ECO:0000256" key="4">
    <source>
        <dbReference type="ARBA" id="ARBA00022801"/>
    </source>
</evidence>
<evidence type="ECO:0000256" key="5">
    <source>
        <dbReference type="ARBA" id="ARBA00022962"/>
    </source>
</evidence>
<dbReference type="EMBL" id="MU128948">
    <property type="protein sequence ID" value="KAF9515647.1"/>
    <property type="molecule type" value="Genomic_DNA"/>
</dbReference>
<dbReference type="PANTHER" id="PTHR42701:SF1">
    <property type="entry name" value="IMIDAZOLE GLYCEROL PHOSPHATE SYNTHASE SUBUNIT HISH"/>
    <property type="match status" value="1"/>
</dbReference>
<evidence type="ECO:0000256" key="3">
    <source>
        <dbReference type="ARBA" id="ARBA00022605"/>
    </source>
</evidence>
<evidence type="ECO:0000256" key="7">
    <source>
        <dbReference type="ARBA" id="ARBA00023239"/>
    </source>
</evidence>
<dbReference type="Gene3D" id="3.40.50.880">
    <property type="match status" value="1"/>
</dbReference>
<dbReference type="InterPro" id="IPR029062">
    <property type="entry name" value="Class_I_gatase-like"/>
</dbReference>
<dbReference type="GO" id="GO:0016829">
    <property type="term" value="F:lyase activity"/>
    <property type="evidence" value="ECO:0007669"/>
    <property type="project" value="UniProtKB-KW"/>
</dbReference>
<dbReference type="PANTHER" id="PTHR42701">
    <property type="entry name" value="IMIDAZOLE GLYCEROL PHOSPHATE SYNTHASE SUBUNIT HISH"/>
    <property type="match status" value="1"/>
</dbReference>
<dbReference type="OrthoDB" id="10254903at2759"/>
<reference evidence="11" key="1">
    <citation type="journal article" date="2020" name="Nat. Commun.">
        <title>Large-scale genome sequencing of mycorrhizal fungi provides insights into the early evolution of symbiotic traits.</title>
        <authorList>
            <person name="Miyauchi S."/>
            <person name="Kiss E."/>
            <person name="Kuo A."/>
            <person name="Drula E."/>
            <person name="Kohler A."/>
            <person name="Sanchez-Garcia M."/>
            <person name="Morin E."/>
            <person name="Andreopoulos B."/>
            <person name="Barry K.W."/>
            <person name="Bonito G."/>
            <person name="Buee M."/>
            <person name="Carver A."/>
            <person name="Chen C."/>
            <person name="Cichocki N."/>
            <person name="Clum A."/>
            <person name="Culley D."/>
            <person name="Crous P.W."/>
            <person name="Fauchery L."/>
            <person name="Girlanda M."/>
            <person name="Hayes R.D."/>
            <person name="Keri Z."/>
            <person name="LaButti K."/>
            <person name="Lipzen A."/>
            <person name="Lombard V."/>
            <person name="Magnuson J."/>
            <person name="Maillard F."/>
            <person name="Murat C."/>
            <person name="Nolan M."/>
            <person name="Ohm R.A."/>
            <person name="Pangilinan J."/>
            <person name="Pereira M.F."/>
            <person name="Perotto S."/>
            <person name="Peter M."/>
            <person name="Pfister S."/>
            <person name="Riley R."/>
            <person name="Sitrit Y."/>
            <person name="Stielow J.B."/>
            <person name="Szollosi G."/>
            <person name="Zifcakova L."/>
            <person name="Stursova M."/>
            <person name="Spatafora J.W."/>
            <person name="Tedersoo L."/>
            <person name="Vaario L.M."/>
            <person name="Yamada A."/>
            <person name="Yan M."/>
            <person name="Wang P."/>
            <person name="Xu J."/>
            <person name="Bruns T."/>
            <person name="Baldrian P."/>
            <person name="Vilgalys R."/>
            <person name="Dunand C."/>
            <person name="Henrissat B."/>
            <person name="Grigoriev I.V."/>
            <person name="Hibbett D."/>
            <person name="Nagy L.G."/>
            <person name="Martin F.M."/>
        </authorList>
    </citation>
    <scope>NUCLEOTIDE SEQUENCE</scope>
    <source>
        <strain evidence="11">UP504</strain>
    </source>
</reference>
<evidence type="ECO:0000256" key="6">
    <source>
        <dbReference type="ARBA" id="ARBA00023102"/>
    </source>
</evidence>
<comment type="subunit">
    <text evidence="2">Heterodimer of HisH and HisF.</text>
</comment>
<gene>
    <name evidence="11" type="ORF">BS47DRAFT_1391482</name>
</gene>
<keyword evidence="4" id="KW-0378">Hydrolase</keyword>
<evidence type="ECO:0000259" key="10">
    <source>
        <dbReference type="Pfam" id="PF00117"/>
    </source>
</evidence>
<keyword evidence="3" id="KW-0028">Amino-acid biosynthesis</keyword>
<organism evidence="11 12">
    <name type="scientific">Hydnum rufescens UP504</name>
    <dbReference type="NCBI Taxonomy" id="1448309"/>
    <lineage>
        <taxon>Eukaryota</taxon>
        <taxon>Fungi</taxon>
        <taxon>Dikarya</taxon>
        <taxon>Basidiomycota</taxon>
        <taxon>Agaricomycotina</taxon>
        <taxon>Agaricomycetes</taxon>
        <taxon>Cantharellales</taxon>
        <taxon>Hydnaceae</taxon>
        <taxon>Hydnum</taxon>
    </lineage>
</organism>
<dbReference type="InterPro" id="IPR017926">
    <property type="entry name" value="GATASE"/>
</dbReference>
<dbReference type="GO" id="GO:0000105">
    <property type="term" value="P:L-histidine biosynthetic process"/>
    <property type="evidence" value="ECO:0007669"/>
    <property type="project" value="UniProtKB-KW"/>
</dbReference>
<dbReference type="Pfam" id="PF00117">
    <property type="entry name" value="GATase"/>
    <property type="match status" value="1"/>
</dbReference>
<dbReference type="PROSITE" id="PS51273">
    <property type="entry name" value="GATASE_TYPE_1"/>
    <property type="match status" value="1"/>
</dbReference>
<sequence length="237" mass="26619">MFRILIAVATMLNDRRSDKCAPHRNLYSLVWALSRPHPYFGICIGMQVLFASSTEPPSMDGLGIVDSPIGLFNNAGKPVPSYGAHEHVETGEDETYDFVHSYPAPYLPSRNSDWVHTTTQYGRQPFLSTVRRGNVSACQFHPEKSDKTDLGVLQLWLEAPANTVDAEFTKRIIACMDIRANDEGDLGITKGRQYNDECKCFDQWARDRHSPTCKVRNLGQLVTLALWYCESGADEVC</sequence>
<dbReference type="GO" id="GO:0004359">
    <property type="term" value="F:glutaminase activity"/>
    <property type="evidence" value="ECO:0007669"/>
    <property type="project" value="UniProtKB-EC"/>
</dbReference>
<dbReference type="InterPro" id="IPR010139">
    <property type="entry name" value="Imidazole-glycPsynth_HisH"/>
</dbReference>
<keyword evidence="5" id="KW-0315">Glutamine amidotransferase</keyword>
<keyword evidence="7" id="KW-0456">Lyase</keyword>
<comment type="catalytic activity">
    <reaction evidence="8">
        <text>5-[(5-phospho-1-deoxy-D-ribulos-1-ylimino)methylamino]-1-(5-phospho-beta-D-ribosyl)imidazole-4-carboxamide + L-glutamine = D-erythro-1-(imidazol-4-yl)glycerol 3-phosphate + 5-amino-1-(5-phospho-beta-D-ribosyl)imidazole-4-carboxamide + L-glutamate + H(+)</text>
        <dbReference type="Rhea" id="RHEA:24793"/>
        <dbReference type="ChEBI" id="CHEBI:15378"/>
        <dbReference type="ChEBI" id="CHEBI:29985"/>
        <dbReference type="ChEBI" id="CHEBI:58278"/>
        <dbReference type="ChEBI" id="CHEBI:58359"/>
        <dbReference type="ChEBI" id="CHEBI:58475"/>
        <dbReference type="ChEBI" id="CHEBI:58525"/>
        <dbReference type="EC" id="4.3.2.10"/>
    </reaction>
</comment>
<accession>A0A9P6DVS9</accession>
<evidence type="ECO:0000256" key="1">
    <source>
        <dbReference type="ARBA" id="ARBA00005091"/>
    </source>
</evidence>
<comment type="pathway">
    <text evidence="1">Amino-acid biosynthesis; L-histidine biosynthesis; L-histidine from 5-phospho-alpha-D-ribose 1-diphosphate: step 5/9.</text>
</comment>
<proteinExistence type="predicted"/>
<protein>
    <recommendedName>
        <fullName evidence="10">Glutamine amidotransferase domain-containing protein</fullName>
    </recommendedName>
</protein>
<evidence type="ECO:0000313" key="11">
    <source>
        <dbReference type="EMBL" id="KAF9515647.1"/>
    </source>
</evidence>
<evidence type="ECO:0000313" key="12">
    <source>
        <dbReference type="Proteomes" id="UP000886523"/>
    </source>
</evidence>
<dbReference type="GO" id="GO:0000107">
    <property type="term" value="F:imidazoleglycerol-phosphate synthase activity"/>
    <property type="evidence" value="ECO:0007669"/>
    <property type="project" value="TreeGrafter"/>
</dbReference>
<name>A0A9P6DVS9_9AGAM</name>
<evidence type="ECO:0000256" key="2">
    <source>
        <dbReference type="ARBA" id="ARBA00011152"/>
    </source>
</evidence>
<dbReference type="AlphaFoldDB" id="A0A9P6DVS9"/>
<evidence type="ECO:0000256" key="9">
    <source>
        <dbReference type="ARBA" id="ARBA00049534"/>
    </source>
</evidence>
<evidence type="ECO:0000256" key="8">
    <source>
        <dbReference type="ARBA" id="ARBA00047838"/>
    </source>
</evidence>
<keyword evidence="12" id="KW-1185">Reference proteome</keyword>
<dbReference type="SUPFAM" id="SSF52317">
    <property type="entry name" value="Class I glutamine amidotransferase-like"/>
    <property type="match status" value="1"/>
</dbReference>
<dbReference type="InterPro" id="IPR013785">
    <property type="entry name" value="Aldolase_TIM"/>
</dbReference>
<dbReference type="Gene3D" id="3.20.20.70">
    <property type="entry name" value="Aldolase class I"/>
    <property type="match status" value="1"/>
</dbReference>